<name>A0A482VN65_ASBVE</name>
<evidence type="ECO:0000313" key="1">
    <source>
        <dbReference type="EMBL" id="RZC33818.1"/>
    </source>
</evidence>
<gene>
    <name evidence="1" type="ORF">BDFB_013106</name>
</gene>
<dbReference type="Gene3D" id="3.40.190.10">
    <property type="entry name" value="Periplasmic binding protein-like II"/>
    <property type="match status" value="2"/>
</dbReference>
<proteinExistence type="predicted"/>
<keyword evidence="2" id="KW-1185">Reference proteome</keyword>
<comment type="caution">
    <text evidence="1">The sequence shown here is derived from an EMBL/GenBank/DDBJ whole genome shotgun (WGS) entry which is preliminary data.</text>
</comment>
<dbReference type="Proteomes" id="UP000292052">
    <property type="component" value="Unassembled WGS sequence"/>
</dbReference>
<organism evidence="1 2">
    <name type="scientific">Asbolus verrucosus</name>
    <name type="common">Desert ironclad beetle</name>
    <dbReference type="NCBI Taxonomy" id="1661398"/>
    <lineage>
        <taxon>Eukaryota</taxon>
        <taxon>Metazoa</taxon>
        <taxon>Ecdysozoa</taxon>
        <taxon>Arthropoda</taxon>
        <taxon>Hexapoda</taxon>
        <taxon>Insecta</taxon>
        <taxon>Pterygota</taxon>
        <taxon>Neoptera</taxon>
        <taxon>Endopterygota</taxon>
        <taxon>Coleoptera</taxon>
        <taxon>Polyphaga</taxon>
        <taxon>Cucujiformia</taxon>
        <taxon>Tenebrionidae</taxon>
        <taxon>Pimeliinae</taxon>
        <taxon>Asbolus</taxon>
    </lineage>
</organism>
<dbReference type="OrthoDB" id="413361at2759"/>
<reference evidence="1 2" key="1">
    <citation type="submission" date="2017-03" db="EMBL/GenBank/DDBJ databases">
        <title>Genome of the blue death feigning beetle - Asbolus verrucosus.</title>
        <authorList>
            <person name="Rider S.D."/>
        </authorList>
    </citation>
    <scope>NUCLEOTIDE SEQUENCE [LARGE SCALE GENOMIC DNA]</scope>
    <source>
        <strain evidence="1">Butters</strain>
        <tissue evidence="1">Head and leg muscle</tissue>
    </source>
</reference>
<accession>A0A482VN65</accession>
<protein>
    <submittedName>
        <fullName evidence="1">Uncharacterized protein</fullName>
    </submittedName>
</protein>
<dbReference type="AlphaFoldDB" id="A0A482VN65"/>
<dbReference type="EMBL" id="QDEB01085392">
    <property type="protein sequence ID" value="RZC33818.1"/>
    <property type="molecule type" value="Genomic_DNA"/>
</dbReference>
<sequence>MDFRITINSQNDLWKNRYHFIIFVFPSLVSHLLMRPSTTIRTIKDLLDSSLKAGCEDILYNRDYFQVVYTTDKITKQLYYKKIFGKGNTSNYLPPEQGLNLVEKGGYAFHVESATAYPIIGANFGEKAICDLREVQLFRTQPMHANFQKHSPFRDMLDTW</sequence>
<evidence type="ECO:0000313" key="2">
    <source>
        <dbReference type="Proteomes" id="UP000292052"/>
    </source>
</evidence>
<dbReference type="SUPFAM" id="SSF53850">
    <property type="entry name" value="Periplasmic binding protein-like II"/>
    <property type="match status" value="1"/>
</dbReference>